<feature type="compositionally biased region" description="Basic and acidic residues" evidence="1">
    <location>
        <begin position="192"/>
        <end position="222"/>
    </location>
</feature>
<evidence type="ECO:0000313" key="3">
    <source>
        <dbReference type="Proteomes" id="UP000032141"/>
    </source>
</evidence>
<accession>A0A0D3DJH1</accession>
<dbReference type="Proteomes" id="UP000032141">
    <property type="component" value="Chromosome C8"/>
</dbReference>
<dbReference type="AlphaFoldDB" id="A0A0D3DJH1"/>
<sequence length="281" mass="31486">MKTVVVRFADADAAADVAAYYITTAGFIGVSRRTRRSDAASKHLTLEALESAVVAKFKSLRHETVWKKERPPSLKGDNELRVHRIHPLGLTQRQALYKFKFEGNSSLSTHVQHNPCAKFEGRRLRESPASPSVLTVTSPPPEFALRDGLSKIRSTRRCPSDVPWFVDQSIGANQHGDQDVLNNLTEVRSFDRTDQTDRAVPRASRLELRLEPRPDDLTDRTTARLPRPTRHSKTHGRARISLDREETKDGHAFLSGGPSGQSRKRPYLYPVHPSGSDEPGQ</sequence>
<dbReference type="HOGENOM" id="CLU_991597_0_0_1"/>
<proteinExistence type="predicted"/>
<protein>
    <submittedName>
        <fullName evidence="2">Uncharacterized protein</fullName>
    </submittedName>
</protein>
<reference evidence="2" key="2">
    <citation type="submission" date="2015-03" db="UniProtKB">
        <authorList>
            <consortium name="EnsemblPlants"/>
        </authorList>
    </citation>
    <scope>IDENTIFICATION</scope>
</reference>
<evidence type="ECO:0000313" key="2">
    <source>
        <dbReference type="EnsemblPlants" id="Bo8g011220.1"/>
    </source>
</evidence>
<keyword evidence="3" id="KW-1185">Reference proteome</keyword>
<name>A0A0D3DJH1_BRAOL</name>
<dbReference type="STRING" id="109376.A0A0D3DJH1"/>
<feature type="compositionally biased region" description="Basic residues" evidence="1">
    <location>
        <begin position="227"/>
        <end position="238"/>
    </location>
</feature>
<dbReference type="Gramene" id="Bo8g011220.1">
    <property type="protein sequence ID" value="Bo8g011220.1"/>
    <property type="gene ID" value="Bo8g011220"/>
</dbReference>
<feature type="compositionally biased region" description="Basic and acidic residues" evidence="1">
    <location>
        <begin position="240"/>
        <end position="251"/>
    </location>
</feature>
<evidence type="ECO:0000256" key="1">
    <source>
        <dbReference type="SAM" id="MobiDB-lite"/>
    </source>
</evidence>
<reference evidence="2 3" key="1">
    <citation type="journal article" date="2014" name="Genome Biol.">
        <title>Transcriptome and methylome profiling reveals relics of genome dominance in the mesopolyploid Brassica oleracea.</title>
        <authorList>
            <person name="Parkin I.A."/>
            <person name="Koh C."/>
            <person name="Tang H."/>
            <person name="Robinson S.J."/>
            <person name="Kagale S."/>
            <person name="Clarke W.E."/>
            <person name="Town C.D."/>
            <person name="Nixon J."/>
            <person name="Krishnakumar V."/>
            <person name="Bidwell S.L."/>
            <person name="Denoeud F."/>
            <person name="Belcram H."/>
            <person name="Links M.G."/>
            <person name="Just J."/>
            <person name="Clarke C."/>
            <person name="Bender T."/>
            <person name="Huebert T."/>
            <person name="Mason A.S."/>
            <person name="Pires J.C."/>
            <person name="Barker G."/>
            <person name="Moore J."/>
            <person name="Walley P.G."/>
            <person name="Manoli S."/>
            <person name="Batley J."/>
            <person name="Edwards D."/>
            <person name="Nelson M.N."/>
            <person name="Wang X."/>
            <person name="Paterson A.H."/>
            <person name="King G."/>
            <person name="Bancroft I."/>
            <person name="Chalhoub B."/>
            <person name="Sharpe A.G."/>
        </authorList>
    </citation>
    <scope>NUCLEOTIDE SEQUENCE</scope>
    <source>
        <strain evidence="2 3">cv. TO1000</strain>
    </source>
</reference>
<feature type="region of interest" description="Disordered" evidence="1">
    <location>
        <begin position="192"/>
        <end position="281"/>
    </location>
</feature>
<dbReference type="eggNOG" id="KOG2619">
    <property type="taxonomic scope" value="Eukaryota"/>
</dbReference>
<dbReference type="EnsemblPlants" id="Bo8g011220.1">
    <property type="protein sequence ID" value="Bo8g011220.1"/>
    <property type="gene ID" value="Bo8g011220"/>
</dbReference>
<organism evidence="2 3">
    <name type="scientific">Brassica oleracea var. oleracea</name>
    <dbReference type="NCBI Taxonomy" id="109376"/>
    <lineage>
        <taxon>Eukaryota</taxon>
        <taxon>Viridiplantae</taxon>
        <taxon>Streptophyta</taxon>
        <taxon>Embryophyta</taxon>
        <taxon>Tracheophyta</taxon>
        <taxon>Spermatophyta</taxon>
        <taxon>Magnoliopsida</taxon>
        <taxon>eudicotyledons</taxon>
        <taxon>Gunneridae</taxon>
        <taxon>Pentapetalae</taxon>
        <taxon>rosids</taxon>
        <taxon>malvids</taxon>
        <taxon>Brassicales</taxon>
        <taxon>Brassicaceae</taxon>
        <taxon>Brassiceae</taxon>
        <taxon>Brassica</taxon>
    </lineage>
</organism>